<dbReference type="OrthoDB" id="408631at2759"/>
<dbReference type="PANTHER" id="PTHR43918:SF4">
    <property type="entry name" value="CARBOXYLIC ESTER HYDROLASE"/>
    <property type="match status" value="1"/>
</dbReference>
<sequence length="501" mass="53805">MARSILGLFLLLLPVFGQTWSPTGKRIPPPNILTSSGEVTGFIDQTVAPNVGQYLGIPYAEDPVGPLRFAPPVPKSPVVDGFNATKFGPTCSQYNSSVPSFFSVGDPRYSPTGQTSEACLSLNIWIPSKATGHLEGLLPVIIFFHGGGFTGGGSNAAYYNPVRWVARSQDHLVVTVNYRLNIFGFPNARNLNSPSSNLGFLDHRLAVEWIRDNIASFGGDFSRMTLFGQSAGAIAADAYNLAYPDDPIISGLILNSGTALLDVFSSDTAHSNFTFVAEKLGCGNATESAELECMRDIPVEKIENFLKEYEDSGRKPALSFLPVQDDITLFRDPAARARQGKLSSKPAIIGSTYNEGASLVGPYSIQGPTKDAMQGTNLAILCSAVNTTAYRYANNLTTFSYLYDGNFSNISPLPWLGAYHSSELPLIFGVLESPQGNSSVFEIDVAHRLQDLYVAFAADPSSLPSLGWPEYSPSGSAIVLGRGNRISSLTSVTNIYNGCSQ</sequence>
<dbReference type="GO" id="GO:0052689">
    <property type="term" value="F:carboxylic ester hydrolase activity"/>
    <property type="evidence" value="ECO:0007669"/>
    <property type="project" value="TreeGrafter"/>
</dbReference>
<gene>
    <name evidence="5" type="ORF">EJ08DRAFT_632946</name>
</gene>
<dbReference type="EC" id="3.1.1.-" evidence="3"/>
<comment type="similarity">
    <text evidence="1 3">Belongs to the type-B carboxylesterase/lipase family.</text>
</comment>
<protein>
    <recommendedName>
        <fullName evidence="3">Carboxylic ester hydrolase</fullName>
        <ecNumber evidence="3">3.1.1.-</ecNumber>
    </recommendedName>
</protein>
<dbReference type="AlphaFoldDB" id="A0A9P4TYQ1"/>
<keyword evidence="3" id="KW-0732">Signal</keyword>
<evidence type="ECO:0000256" key="2">
    <source>
        <dbReference type="ARBA" id="ARBA00022801"/>
    </source>
</evidence>
<evidence type="ECO:0000313" key="6">
    <source>
        <dbReference type="Proteomes" id="UP000800235"/>
    </source>
</evidence>
<dbReference type="InterPro" id="IPR002018">
    <property type="entry name" value="CarbesteraseB"/>
</dbReference>
<evidence type="ECO:0000256" key="1">
    <source>
        <dbReference type="ARBA" id="ARBA00005964"/>
    </source>
</evidence>
<feature type="domain" description="Carboxylesterase type B" evidence="4">
    <location>
        <begin position="30"/>
        <end position="360"/>
    </location>
</feature>
<reference evidence="5" key="1">
    <citation type="journal article" date="2020" name="Stud. Mycol.">
        <title>101 Dothideomycetes genomes: a test case for predicting lifestyles and emergence of pathogens.</title>
        <authorList>
            <person name="Haridas S."/>
            <person name="Albert R."/>
            <person name="Binder M."/>
            <person name="Bloem J."/>
            <person name="Labutti K."/>
            <person name="Salamov A."/>
            <person name="Andreopoulos B."/>
            <person name="Baker S."/>
            <person name="Barry K."/>
            <person name="Bills G."/>
            <person name="Bluhm B."/>
            <person name="Cannon C."/>
            <person name="Castanera R."/>
            <person name="Culley D."/>
            <person name="Daum C."/>
            <person name="Ezra D."/>
            <person name="Gonzalez J."/>
            <person name="Henrissat B."/>
            <person name="Kuo A."/>
            <person name="Liang C."/>
            <person name="Lipzen A."/>
            <person name="Lutzoni F."/>
            <person name="Magnuson J."/>
            <person name="Mondo S."/>
            <person name="Nolan M."/>
            <person name="Ohm R."/>
            <person name="Pangilinan J."/>
            <person name="Park H.-J."/>
            <person name="Ramirez L."/>
            <person name="Alfaro M."/>
            <person name="Sun H."/>
            <person name="Tritt A."/>
            <person name="Yoshinaga Y."/>
            <person name="Zwiers L.-H."/>
            <person name="Turgeon B."/>
            <person name="Goodwin S."/>
            <person name="Spatafora J."/>
            <person name="Crous P."/>
            <person name="Grigoriev I."/>
        </authorList>
    </citation>
    <scope>NUCLEOTIDE SEQUENCE</scope>
    <source>
        <strain evidence="5">CBS 130266</strain>
    </source>
</reference>
<name>A0A9P4TYQ1_9PEZI</name>
<dbReference type="InterPro" id="IPR029058">
    <property type="entry name" value="AB_hydrolase_fold"/>
</dbReference>
<dbReference type="InterPro" id="IPR019826">
    <property type="entry name" value="Carboxylesterase_B_AS"/>
</dbReference>
<feature type="chain" id="PRO_5040527462" description="Carboxylic ester hydrolase" evidence="3">
    <location>
        <begin position="18"/>
        <end position="501"/>
    </location>
</feature>
<dbReference type="Pfam" id="PF00135">
    <property type="entry name" value="COesterase"/>
    <property type="match status" value="1"/>
</dbReference>
<dbReference type="PANTHER" id="PTHR43918">
    <property type="entry name" value="ACETYLCHOLINESTERASE"/>
    <property type="match status" value="1"/>
</dbReference>
<proteinExistence type="inferred from homology"/>
<evidence type="ECO:0000259" key="4">
    <source>
        <dbReference type="Pfam" id="PF00135"/>
    </source>
</evidence>
<dbReference type="EMBL" id="MU007035">
    <property type="protein sequence ID" value="KAF2430910.1"/>
    <property type="molecule type" value="Genomic_DNA"/>
</dbReference>
<dbReference type="SUPFAM" id="SSF53474">
    <property type="entry name" value="alpha/beta-Hydrolases"/>
    <property type="match status" value="1"/>
</dbReference>
<dbReference type="Gene3D" id="3.40.50.1820">
    <property type="entry name" value="alpha/beta hydrolase"/>
    <property type="match status" value="2"/>
</dbReference>
<dbReference type="Proteomes" id="UP000800235">
    <property type="component" value="Unassembled WGS sequence"/>
</dbReference>
<comment type="caution">
    <text evidence="5">The sequence shown here is derived from an EMBL/GenBank/DDBJ whole genome shotgun (WGS) entry which is preliminary data.</text>
</comment>
<dbReference type="InterPro" id="IPR050654">
    <property type="entry name" value="AChE-related_enzymes"/>
</dbReference>
<accession>A0A9P4TYQ1</accession>
<evidence type="ECO:0000313" key="5">
    <source>
        <dbReference type="EMBL" id="KAF2430910.1"/>
    </source>
</evidence>
<keyword evidence="2 3" id="KW-0378">Hydrolase</keyword>
<feature type="signal peptide" evidence="3">
    <location>
        <begin position="1"/>
        <end position="17"/>
    </location>
</feature>
<evidence type="ECO:0000256" key="3">
    <source>
        <dbReference type="RuleBase" id="RU361235"/>
    </source>
</evidence>
<organism evidence="5 6">
    <name type="scientific">Tothia fuscella</name>
    <dbReference type="NCBI Taxonomy" id="1048955"/>
    <lineage>
        <taxon>Eukaryota</taxon>
        <taxon>Fungi</taxon>
        <taxon>Dikarya</taxon>
        <taxon>Ascomycota</taxon>
        <taxon>Pezizomycotina</taxon>
        <taxon>Dothideomycetes</taxon>
        <taxon>Pleosporomycetidae</taxon>
        <taxon>Venturiales</taxon>
        <taxon>Cylindrosympodiaceae</taxon>
        <taxon>Tothia</taxon>
    </lineage>
</organism>
<keyword evidence="6" id="KW-1185">Reference proteome</keyword>
<dbReference type="PROSITE" id="PS00122">
    <property type="entry name" value="CARBOXYLESTERASE_B_1"/>
    <property type="match status" value="1"/>
</dbReference>